<evidence type="ECO:0000313" key="3">
    <source>
        <dbReference type="Proteomes" id="UP000784294"/>
    </source>
</evidence>
<accession>A0A3S4ZYE1</accession>
<feature type="compositionally biased region" description="Acidic residues" evidence="1">
    <location>
        <begin position="112"/>
        <end position="122"/>
    </location>
</feature>
<proteinExistence type="predicted"/>
<protein>
    <submittedName>
        <fullName evidence="2">Uncharacterized protein</fullName>
    </submittedName>
</protein>
<feature type="region of interest" description="Disordered" evidence="1">
    <location>
        <begin position="499"/>
        <end position="523"/>
    </location>
</feature>
<dbReference type="Proteomes" id="UP000784294">
    <property type="component" value="Unassembled WGS sequence"/>
</dbReference>
<dbReference type="AlphaFoldDB" id="A0A3S4ZYE1"/>
<feature type="compositionally biased region" description="Basic residues" evidence="1">
    <location>
        <begin position="128"/>
        <end position="151"/>
    </location>
</feature>
<keyword evidence="3" id="KW-1185">Reference proteome</keyword>
<evidence type="ECO:0000256" key="1">
    <source>
        <dbReference type="SAM" id="MobiDB-lite"/>
    </source>
</evidence>
<sequence length="523" mass="56817">MISLLFCIYTTHRYRGSHGDFGFGTLASPDPKEFSLVADDLASLGQLIEHIRGHLDLARDQLVNFYQVEHTNLPSEPPAPETTGVTSSPRDDQASPTQKPVVEREDAASSGEDSEAATEENLEFSSTRCRHRKRQIKTSRARTSRRAKLPRLAHPDLSPSIQSSQGARRKTRAGLEVDPVYTDLRDRSLQLEALVAALYALQADLRSRLHSNDASTVMAEAVRLARLRLRKDHEQAEKERRESMRQNTTDDTSTMSPVAATLVADASTSAASINLARERAERQLRREQRRILEDLNDDSTIESSSAGPTGLKDCLRPASPCASSLSSTSSYSFTSLRSPTPILAKTQCPTTSFRTSPSTNTSIALGPRKQACVNIAPRISSSPYGSSIAPRIFHSSGASSNGPRFGPPNISQLPSILRPRVHPPGAAAYSALTRQQTPSAITNTGVTSASIRIPGPGTVLLRRTLENSGGLLVQPMRSIFPFQVRPLPLPDSVPLQATRNPAPIPVSSYNPNVQPQAKQGLCK</sequence>
<reference evidence="2" key="1">
    <citation type="submission" date="2018-11" db="EMBL/GenBank/DDBJ databases">
        <authorList>
            <consortium name="Pathogen Informatics"/>
        </authorList>
    </citation>
    <scope>NUCLEOTIDE SEQUENCE</scope>
</reference>
<evidence type="ECO:0000313" key="2">
    <source>
        <dbReference type="EMBL" id="VEL15075.1"/>
    </source>
</evidence>
<dbReference type="EMBL" id="CAAALY010023337">
    <property type="protein sequence ID" value="VEL15075.1"/>
    <property type="molecule type" value="Genomic_DNA"/>
</dbReference>
<organism evidence="2 3">
    <name type="scientific">Protopolystoma xenopodis</name>
    <dbReference type="NCBI Taxonomy" id="117903"/>
    <lineage>
        <taxon>Eukaryota</taxon>
        <taxon>Metazoa</taxon>
        <taxon>Spiralia</taxon>
        <taxon>Lophotrochozoa</taxon>
        <taxon>Platyhelminthes</taxon>
        <taxon>Monogenea</taxon>
        <taxon>Polyopisthocotylea</taxon>
        <taxon>Polystomatidea</taxon>
        <taxon>Polystomatidae</taxon>
        <taxon>Protopolystoma</taxon>
    </lineage>
</organism>
<feature type="non-terminal residue" evidence="2">
    <location>
        <position position="1"/>
    </location>
</feature>
<name>A0A3S4ZYE1_9PLAT</name>
<gene>
    <name evidence="2" type="ORF">PXEA_LOCUS8515</name>
</gene>
<comment type="caution">
    <text evidence="2">The sequence shown here is derived from an EMBL/GenBank/DDBJ whole genome shotgun (WGS) entry which is preliminary data.</text>
</comment>
<feature type="region of interest" description="Disordered" evidence="1">
    <location>
        <begin position="295"/>
        <end position="318"/>
    </location>
</feature>
<feature type="compositionally biased region" description="Polar residues" evidence="1">
    <location>
        <begin position="507"/>
        <end position="517"/>
    </location>
</feature>
<feature type="compositionally biased region" description="Basic and acidic residues" evidence="1">
    <location>
        <begin position="232"/>
        <end position="244"/>
    </location>
</feature>
<feature type="compositionally biased region" description="Polar residues" evidence="1">
    <location>
        <begin position="245"/>
        <end position="254"/>
    </location>
</feature>
<feature type="region of interest" description="Disordered" evidence="1">
    <location>
        <begin position="71"/>
        <end position="172"/>
    </location>
</feature>
<feature type="region of interest" description="Disordered" evidence="1">
    <location>
        <begin position="232"/>
        <end position="254"/>
    </location>
</feature>
<feature type="compositionally biased region" description="Polar residues" evidence="1">
    <location>
        <begin position="83"/>
        <end position="98"/>
    </location>
</feature>